<dbReference type="GO" id="GO:0016740">
    <property type="term" value="F:transferase activity"/>
    <property type="evidence" value="ECO:0007669"/>
    <property type="project" value="UniProtKB-KW"/>
</dbReference>
<reference evidence="1 2" key="1">
    <citation type="submission" date="2021-07" db="EMBL/GenBank/DDBJ databases">
        <title>Hymenobacter profundi sp. nov., isolated from deep-sea water.</title>
        <authorList>
            <person name="Kim M.K."/>
        </authorList>
    </citation>
    <scope>NUCLEOTIDE SEQUENCE [LARGE SCALE GENOMIC DNA]</scope>
    <source>
        <strain evidence="1 2">M2</strain>
    </source>
</reference>
<dbReference type="EMBL" id="JAHWGL010000121">
    <property type="protein sequence ID" value="MBW3130759.1"/>
    <property type="molecule type" value="Genomic_DNA"/>
</dbReference>
<organism evidence="1 2">
    <name type="scientific">Hymenobacter profundi</name>
    <dbReference type="NCBI Taxonomy" id="1982110"/>
    <lineage>
        <taxon>Bacteria</taxon>
        <taxon>Pseudomonadati</taxon>
        <taxon>Bacteroidota</taxon>
        <taxon>Cytophagia</taxon>
        <taxon>Cytophagales</taxon>
        <taxon>Hymenobacteraceae</taxon>
        <taxon>Hymenobacter</taxon>
    </lineage>
</organism>
<dbReference type="Proteomes" id="UP000826188">
    <property type="component" value="Unassembled WGS sequence"/>
</dbReference>
<evidence type="ECO:0000313" key="1">
    <source>
        <dbReference type="EMBL" id="MBW3130759.1"/>
    </source>
</evidence>
<accession>A0ABS6X4X8</accession>
<sequence length="294" mass="33905">MDIEVVNNIKRLAIIALASDDELVETIVLKGGNAIDLTYEGSETRFSRPSYDLDFSIEAGDFAEDLEVISARIEKTLQQTYQEHGYELIDYKFVIKPKVPPQKTADFWGGYLVQFKVVPQAAYQQNTGNDRKQRMAAVAVKPNLSSVFEIEFSKYEYVGQKAQISVDNYTVYVYTPEMIVFEKVRALCQQLPQYAEVIPSHSPRARARDFYDIYFIMEDKEIDVLDPANIELLKHIFASKKVPVEFIAEIKNNKSIHRDNWESVKDTVAPTEELRDFDFYFNYVVDAYEQIIGL</sequence>
<gene>
    <name evidence="1" type="ORF">KYK14_19515</name>
</gene>
<keyword evidence="2" id="KW-1185">Reference proteome</keyword>
<keyword evidence="1" id="KW-0808">Transferase</keyword>
<name>A0ABS6X4X8_9BACT</name>
<protein>
    <submittedName>
        <fullName evidence="1">Nucleotidyl transferase AbiEii/AbiGii toxin family protein</fullName>
    </submittedName>
</protein>
<proteinExistence type="predicted"/>
<evidence type="ECO:0000313" key="2">
    <source>
        <dbReference type="Proteomes" id="UP000826188"/>
    </source>
</evidence>
<dbReference type="InterPro" id="IPR014942">
    <property type="entry name" value="AbiEii"/>
</dbReference>
<comment type="caution">
    <text evidence="1">The sequence shown here is derived from an EMBL/GenBank/DDBJ whole genome shotgun (WGS) entry which is preliminary data.</text>
</comment>
<dbReference type="Pfam" id="PF08843">
    <property type="entry name" value="AbiEii"/>
    <property type="match status" value="1"/>
</dbReference>
<dbReference type="RefSeq" id="WP_219161242.1">
    <property type="nucleotide sequence ID" value="NZ_JAHWGL010000121.1"/>
</dbReference>